<accession>A0AAV1J6Q1</accession>
<dbReference type="AlphaFoldDB" id="A0AAV1J6Q1"/>
<evidence type="ECO:0000313" key="2">
    <source>
        <dbReference type="EMBL" id="CAK1544304.1"/>
    </source>
</evidence>
<proteinExistence type="predicted"/>
<evidence type="ECO:0000256" key="1">
    <source>
        <dbReference type="SAM" id="MobiDB-lite"/>
    </source>
</evidence>
<keyword evidence="3" id="KW-1185">Reference proteome</keyword>
<feature type="compositionally biased region" description="Basic and acidic residues" evidence="1">
    <location>
        <begin position="1"/>
        <end position="23"/>
    </location>
</feature>
<name>A0AAV1J6Q1_9NEOP</name>
<feature type="region of interest" description="Disordered" evidence="1">
    <location>
        <begin position="1"/>
        <end position="60"/>
    </location>
</feature>
<evidence type="ECO:0000313" key="3">
    <source>
        <dbReference type="Proteomes" id="UP001497472"/>
    </source>
</evidence>
<dbReference type="Proteomes" id="UP001497472">
    <property type="component" value="Unassembled WGS sequence"/>
</dbReference>
<dbReference type="EMBL" id="CAVLEF010000005">
    <property type="protein sequence ID" value="CAK1544304.1"/>
    <property type="molecule type" value="Genomic_DNA"/>
</dbReference>
<organism evidence="2 3">
    <name type="scientific">Leptosia nina</name>
    <dbReference type="NCBI Taxonomy" id="320188"/>
    <lineage>
        <taxon>Eukaryota</taxon>
        <taxon>Metazoa</taxon>
        <taxon>Ecdysozoa</taxon>
        <taxon>Arthropoda</taxon>
        <taxon>Hexapoda</taxon>
        <taxon>Insecta</taxon>
        <taxon>Pterygota</taxon>
        <taxon>Neoptera</taxon>
        <taxon>Endopterygota</taxon>
        <taxon>Lepidoptera</taxon>
        <taxon>Glossata</taxon>
        <taxon>Ditrysia</taxon>
        <taxon>Papilionoidea</taxon>
        <taxon>Pieridae</taxon>
        <taxon>Pierinae</taxon>
        <taxon>Leptosia</taxon>
    </lineage>
</organism>
<reference evidence="2 3" key="1">
    <citation type="submission" date="2023-11" db="EMBL/GenBank/DDBJ databases">
        <authorList>
            <person name="Okamura Y."/>
        </authorList>
    </citation>
    <scope>NUCLEOTIDE SEQUENCE [LARGE SCALE GENOMIC DNA]</scope>
</reference>
<sequence length="78" mass="8499">MGYCREGDGHAPHCAPNRDGDRRKVGRTRAAPIGGAHPAQSPVPRRPDTHASTTRAPQSIVRLRRETIASQCPFTFVP</sequence>
<gene>
    <name evidence="2" type="ORF">LNINA_LOCUS4063</name>
</gene>
<comment type="caution">
    <text evidence="2">The sequence shown here is derived from an EMBL/GenBank/DDBJ whole genome shotgun (WGS) entry which is preliminary data.</text>
</comment>
<protein>
    <submittedName>
        <fullName evidence="2">Uncharacterized protein</fullName>
    </submittedName>
</protein>